<dbReference type="Gene3D" id="2.30.130.60">
    <property type="match status" value="1"/>
</dbReference>
<accession>A0A642C3C3</accession>
<comment type="similarity">
    <text evidence="1">Belongs to the class I-like SAM-binding methyltransferase superfamily. RsmB/NOP family.</text>
</comment>
<evidence type="ECO:0000259" key="3">
    <source>
        <dbReference type="PROSITE" id="PS51686"/>
    </source>
</evidence>
<comment type="caution">
    <text evidence="1">Lacks conserved residue(s) required for the propagation of feature annotation.</text>
</comment>
<feature type="domain" description="SAM-dependent MTase RsmB/NOP-type" evidence="3">
    <location>
        <begin position="1"/>
        <end position="75"/>
    </location>
</feature>
<keyword evidence="1" id="KW-0949">S-adenosyl-L-methionine</keyword>
<organism evidence="4 5">
    <name type="scientific">Bacteroides ovatus</name>
    <dbReference type="NCBI Taxonomy" id="28116"/>
    <lineage>
        <taxon>Bacteria</taxon>
        <taxon>Pseudomonadati</taxon>
        <taxon>Bacteroidota</taxon>
        <taxon>Bacteroidia</taxon>
        <taxon>Bacteroidales</taxon>
        <taxon>Bacteroidaceae</taxon>
        <taxon>Bacteroides</taxon>
    </lineage>
</organism>
<sequence>YSTCTYNSKEDEENVCWIQQEFGAELLPLEVQDEWNITGNLLDGEDESQRSLSVCHFLPHKTKGEGFFLAALRKPDAEDEPATYSFSKAKSSKKKDKKGGAAASPVSKEHMGMALNWLKQENAERYTLSAEGAGIVAFLQRYTDELAAMKQYLKVIQAGVLTGEVKGKDLIPTHALAMSATLLRQDAFDTEEVSYEQAIAYLRKEAITLPETAPRGYILLTYRNIPLGFVKNIGNRANNLYPQEWRIRSGYLPEEIRTL</sequence>
<protein>
    <submittedName>
        <fullName evidence="4">rRNA cytosine-C5-methyltransferase</fullName>
    </submittedName>
</protein>
<keyword evidence="1 4" id="KW-0808">Transferase</keyword>
<gene>
    <name evidence="4" type="ORF">F3B98_34080</name>
</gene>
<keyword evidence="1 4" id="KW-0489">Methyltransferase</keyword>
<dbReference type="GO" id="GO:0008168">
    <property type="term" value="F:methyltransferase activity"/>
    <property type="evidence" value="ECO:0007669"/>
    <property type="project" value="UniProtKB-KW"/>
</dbReference>
<name>A0A642C3C3_BACOV</name>
<dbReference type="InterPro" id="IPR001678">
    <property type="entry name" value="MeTrfase_RsmB-F_NOP2_dom"/>
</dbReference>
<comment type="caution">
    <text evidence="4">The sequence shown here is derived from an EMBL/GenBank/DDBJ whole genome shotgun (WGS) entry which is preliminary data.</text>
</comment>
<dbReference type="EMBL" id="VWFO01000857">
    <property type="protein sequence ID" value="KAA4643133.1"/>
    <property type="molecule type" value="Genomic_DNA"/>
</dbReference>
<dbReference type="AlphaFoldDB" id="A0A642C3C3"/>
<feature type="non-terminal residue" evidence="4">
    <location>
        <position position="1"/>
    </location>
</feature>
<dbReference type="Gene3D" id="3.40.50.150">
    <property type="entry name" value="Vaccinia Virus protein VP39"/>
    <property type="match status" value="1"/>
</dbReference>
<dbReference type="InterPro" id="IPR027391">
    <property type="entry name" value="Nol1_Nop2_Fmu_2"/>
</dbReference>
<proteinExistence type="inferred from homology"/>
<feature type="region of interest" description="Disordered" evidence="2">
    <location>
        <begin position="83"/>
        <end position="106"/>
    </location>
</feature>
<dbReference type="PROSITE" id="PS51686">
    <property type="entry name" value="SAM_MT_RSMB_NOP"/>
    <property type="match status" value="1"/>
</dbReference>
<feature type="active site" description="Nucleophile" evidence="1">
    <location>
        <position position="4"/>
    </location>
</feature>
<evidence type="ECO:0000313" key="5">
    <source>
        <dbReference type="Proteomes" id="UP000435985"/>
    </source>
</evidence>
<dbReference type="Proteomes" id="UP000435985">
    <property type="component" value="Unassembled WGS sequence"/>
</dbReference>
<reference evidence="4 5" key="1">
    <citation type="journal article" date="2019" name="Nat. Med.">
        <title>A library of human gut bacterial isolates paired with longitudinal multiomics data enables mechanistic microbiome research.</title>
        <authorList>
            <person name="Poyet M."/>
            <person name="Groussin M."/>
            <person name="Gibbons S.M."/>
            <person name="Avila-Pacheco J."/>
            <person name="Jiang X."/>
            <person name="Kearney S.M."/>
            <person name="Perrotta A.R."/>
            <person name="Berdy B."/>
            <person name="Zhao S."/>
            <person name="Lieberman T.D."/>
            <person name="Swanson P.K."/>
            <person name="Smith M."/>
            <person name="Roesemann S."/>
            <person name="Alexander J.E."/>
            <person name="Rich S.A."/>
            <person name="Livny J."/>
            <person name="Vlamakis H."/>
            <person name="Clish C."/>
            <person name="Bullock K."/>
            <person name="Deik A."/>
            <person name="Scott J."/>
            <person name="Pierce K.A."/>
            <person name="Xavier R.J."/>
            <person name="Alm E.J."/>
        </authorList>
    </citation>
    <scope>NUCLEOTIDE SEQUENCE [LARGE SCALE GENOMIC DNA]</scope>
    <source>
        <strain evidence="4 5">BIOML-A14</strain>
    </source>
</reference>
<dbReference type="Pfam" id="PF13636">
    <property type="entry name" value="Methyltranf_PUA"/>
    <property type="match status" value="1"/>
</dbReference>
<dbReference type="GO" id="GO:0032259">
    <property type="term" value="P:methylation"/>
    <property type="evidence" value="ECO:0007669"/>
    <property type="project" value="UniProtKB-KW"/>
</dbReference>
<evidence type="ECO:0000256" key="1">
    <source>
        <dbReference type="PROSITE-ProRule" id="PRU01023"/>
    </source>
</evidence>
<keyword evidence="1" id="KW-0694">RNA-binding</keyword>
<dbReference type="InterPro" id="IPR029063">
    <property type="entry name" value="SAM-dependent_MTases_sf"/>
</dbReference>
<dbReference type="GO" id="GO:0003723">
    <property type="term" value="F:RNA binding"/>
    <property type="evidence" value="ECO:0007669"/>
    <property type="project" value="UniProtKB-UniRule"/>
</dbReference>
<evidence type="ECO:0000256" key="2">
    <source>
        <dbReference type="SAM" id="MobiDB-lite"/>
    </source>
</evidence>
<evidence type="ECO:0000313" key="4">
    <source>
        <dbReference type="EMBL" id="KAA4643133.1"/>
    </source>
</evidence>